<keyword evidence="1" id="KW-0812">Transmembrane</keyword>
<accession>A0A8S5M3R6</accession>
<proteinExistence type="predicted"/>
<keyword evidence="1" id="KW-1133">Transmembrane helix</keyword>
<protein>
    <submittedName>
        <fullName evidence="2">Uncharacterized protein</fullName>
    </submittedName>
</protein>
<sequence>MIEKISLREVLTILILGTVNIMAILYGYNELAMSISSGLVGYLGGRENNRKIQEIRNEDTGC</sequence>
<organism evidence="2">
    <name type="scientific">Podoviridae sp. ctnYE48</name>
    <dbReference type="NCBI Taxonomy" id="2826576"/>
    <lineage>
        <taxon>Viruses</taxon>
        <taxon>Duplodnaviria</taxon>
        <taxon>Heunggongvirae</taxon>
        <taxon>Uroviricota</taxon>
        <taxon>Caudoviricetes</taxon>
    </lineage>
</organism>
<feature type="transmembrane region" description="Helical" evidence="1">
    <location>
        <begin position="7"/>
        <end position="28"/>
    </location>
</feature>
<keyword evidence="1" id="KW-0472">Membrane</keyword>
<reference evidence="2" key="1">
    <citation type="journal article" date="2021" name="Proc. Natl. Acad. Sci. U.S.A.">
        <title>A Catalog of Tens of Thousands of Viruses from Human Metagenomes Reveals Hidden Associations with Chronic Diseases.</title>
        <authorList>
            <person name="Tisza M.J."/>
            <person name="Buck C.B."/>
        </authorList>
    </citation>
    <scope>NUCLEOTIDE SEQUENCE</scope>
    <source>
        <strain evidence="2">CtnYE48</strain>
    </source>
</reference>
<evidence type="ECO:0000313" key="2">
    <source>
        <dbReference type="EMBL" id="DAD76961.1"/>
    </source>
</evidence>
<name>A0A8S5M3R6_9CAUD</name>
<dbReference type="EMBL" id="BK014814">
    <property type="protein sequence ID" value="DAD76961.1"/>
    <property type="molecule type" value="Genomic_DNA"/>
</dbReference>
<evidence type="ECO:0000256" key="1">
    <source>
        <dbReference type="SAM" id="Phobius"/>
    </source>
</evidence>